<dbReference type="RefSeq" id="WP_088465921.1">
    <property type="nucleotide sequence ID" value="NZ_NIRR01000051.1"/>
</dbReference>
<dbReference type="SUPFAM" id="SSF46689">
    <property type="entry name" value="Homeodomain-like"/>
    <property type="match status" value="1"/>
</dbReference>
<sequence length="106" mass="11716">MQPPRPRARRHRRPAGREPGHRVNVRRRYRQQGLAAALTEKPRSGQPRKVTAAVEATITSLACTDAPHGASRWSIRLLRGRLIELGVAVGEESVRQVLKKASSNPG</sequence>
<accession>A0A246FGH5</accession>
<comment type="caution">
    <text evidence="2">The sequence shown here is derived from an EMBL/GenBank/DDBJ whole genome shotgun (WGS) entry which is preliminary data.</text>
</comment>
<dbReference type="InterPro" id="IPR009057">
    <property type="entry name" value="Homeodomain-like_sf"/>
</dbReference>
<dbReference type="AlphaFoldDB" id="A0A246FGH5"/>
<protein>
    <recommendedName>
        <fullName evidence="4">Helix-turn-helix domain-containing protein</fullName>
    </recommendedName>
</protein>
<evidence type="ECO:0008006" key="4">
    <source>
        <dbReference type="Google" id="ProtNLM"/>
    </source>
</evidence>
<name>A0A246FGH5_9BACT</name>
<dbReference type="Pfam" id="PF13565">
    <property type="entry name" value="HTH_32"/>
    <property type="match status" value="1"/>
</dbReference>
<gene>
    <name evidence="2" type="ORF">CDA63_18395</name>
</gene>
<proteinExistence type="predicted"/>
<evidence type="ECO:0000313" key="2">
    <source>
        <dbReference type="EMBL" id="OWP61622.1"/>
    </source>
</evidence>
<dbReference type="Proteomes" id="UP000197277">
    <property type="component" value="Unassembled WGS sequence"/>
</dbReference>
<evidence type="ECO:0000256" key="1">
    <source>
        <dbReference type="SAM" id="MobiDB-lite"/>
    </source>
</evidence>
<feature type="region of interest" description="Disordered" evidence="1">
    <location>
        <begin position="1"/>
        <end position="28"/>
    </location>
</feature>
<feature type="compositionally biased region" description="Basic residues" evidence="1">
    <location>
        <begin position="1"/>
        <end position="14"/>
    </location>
</feature>
<organism evidence="2 3">
    <name type="scientific">Hymenobacter amundsenii</name>
    <dbReference type="NCBI Taxonomy" id="2006685"/>
    <lineage>
        <taxon>Bacteria</taxon>
        <taxon>Pseudomonadati</taxon>
        <taxon>Bacteroidota</taxon>
        <taxon>Cytophagia</taxon>
        <taxon>Cytophagales</taxon>
        <taxon>Hymenobacteraceae</taxon>
        <taxon>Hymenobacter</taxon>
    </lineage>
</organism>
<evidence type="ECO:0000313" key="3">
    <source>
        <dbReference type="Proteomes" id="UP000197277"/>
    </source>
</evidence>
<reference evidence="2 3" key="1">
    <citation type="submission" date="2017-06" db="EMBL/GenBank/DDBJ databases">
        <title>Hymenobacter amundsenii sp. nov. isolated from regoliths in Antarctica.</title>
        <authorList>
            <person name="Sedlacek I."/>
            <person name="Kralova S."/>
            <person name="Pantucek R."/>
            <person name="Svec P."/>
            <person name="Holochova P."/>
            <person name="Stankova E."/>
            <person name="Vrbovska V."/>
            <person name="Busse H.-J."/>
        </authorList>
    </citation>
    <scope>NUCLEOTIDE SEQUENCE [LARGE SCALE GENOMIC DNA]</scope>
    <source>
        <strain evidence="2 3">CCM 8682</strain>
    </source>
</reference>
<dbReference type="EMBL" id="NIRR01000051">
    <property type="protein sequence ID" value="OWP61622.1"/>
    <property type="molecule type" value="Genomic_DNA"/>
</dbReference>
<keyword evidence="3" id="KW-1185">Reference proteome</keyword>